<name>A0ABV0FZ57_9BURK</name>
<dbReference type="Pfam" id="PF00575">
    <property type="entry name" value="S1"/>
    <property type="match status" value="1"/>
</dbReference>
<sequence>MDSDITSLLGQYASAEPRRATGGIYAMAGFAFQARVYVAELAEALAGSGDDLRSKGDVFVEALSDIARWDGAQRLVLLQVKRTLTPATLDSAAGEIDAIESFVSTARPELKGELRYGVVSAFTSGATKWTDLPKGSLHKNLIGKLEAQGRLVSPRIELDPWWRAVTAVWHHVADPYSFARFAFERVMLRRVDPDDARLCRDAIAERYAVSRRPGSHVGQLLSAADFAPARQVHRFRLEVGRQATLARMRAGQYMPRDARVALLTQRAAELSELAVLSPDAAIRVLWLSGRSGVGKSVLLLQLLEQLVLSGRRVQWLSGDASLLDRALRDTEDLRPHEAPEFIAVDDIYDRDAREQLDFSRLASYVDEQGPRGWPVLVTCGPTEFAEAFVDATRFRGFEVTAVPINPVGSSEAADVLHWVSERRGSAASGQGVAFAQSQQGQGLFVSMAAELEFGDLREFGAKFCDRLAAASLQQPLRPLLALNRLYLRAPYRWLEESDRESLEALNRDGDFSVLELQAASQLVRLTHPHLSDAIYRALVKPSTPLAYARDLALAFERAVDEGDDTLAARLLRTFSASDRSLLVDRLVDVDMDGLAARCVAKWRILPPGGDRRIQSDMAISWACWRAAHASLGTGANDLIQRALETMDQWRDSDPRQAYWPAFWWRLWRSHPNDHSLADWARRRIVSDEGLKIGQWSRIWEALAEHQSGTNGVEPEMADVAARWLESNQERADWHFVWKKLPRQGQSALEMSRRLALAELELTDVPCWAFVLQDMLALAGSSVHEDEARNLVAQGCSWLTGREDRAEWTYVWRALLERPKLLPETVDERALVAQGCSWLTGREDRAEWTYVWRALLERPKLLPETVDERALVAQGCSWLTGREDRAEWTYVWRALLERPKLLPETVDERALVAQGCSWLTGREDRAEWAYVWRALLERPKLLPETVDERALVTQGCSWLASREDRAEWTYVWRALLERPKLLPETVDERALVAQGRSWLTGREDRAEWTYVWRALLERPKLLPETVDERALVAQGCSWLTGREDRSDWLPVFQVVLKRRSHLPAGNALGLSDQAMKLLARLGDFSRGEAGHLLESMMDAGLADDEVVDAALDWLQADRSHPAWPLIAGKCLRRVRDDERARAISKDLVQAIERHPNAGAWYRLQTILESEDSASASESLGTVKTALAQRKSAPAWAEVARKLQSGEPIKATVTKQIRQDVTVELQGGLFALLRVEEGFRHRQGRDLEVVVTMIMTHLDRIVVLPYRETAVPTPLEDLVPGANYEGTVTGHQRYGIFIDVRGQKGLVHAKHLGDVASYSDRFPMGTKVQVRLVEVGPKGLVLALPLRP</sequence>
<dbReference type="EMBL" id="JBDPZD010000001">
    <property type="protein sequence ID" value="MEO3690202.1"/>
    <property type="molecule type" value="Genomic_DNA"/>
</dbReference>
<keyword evidence="3" id="KW-1185">Reference proteome</keyword>
<evidence type="ECO:0000313" key="2">
    <source>
        <dbReference type="EMBL" id="MEO3690202.1"/>
    </source>
</evidence>
<dbReference type="PROSITE" id="PS50126">
    <property type="entry name" value="S1"/>
    <property type="match status" value="1"/>
</dbReference>
<dbReference type="Gene3D" id="2.40.50.140">
    <property type="entry name" value="Nucleic acid-binding proteins"/>
    <property type="match status" value="1"/>
</dbReference>
<evidence type="ECO:0000259" key="1">
    <source>
        <dbReference type="PROSITE" id="PS50126"/>
    </source>
</evidence>
<dbReference type="RefSeq" id="WP_347703034.1">
    <property type="nucleotide sequence ID" value="NZ_JBDPZD010000001.1"/>
</dbReference>
<reference evidence="2 3" key="1">
    <citation type="submission" date="2024-05" db="EMBL/GenBank/DDBJ databases">
        <title>Roseateles sp. DJS-2-20 16S ribosomal RNA gene Genome sequencing and assembly.</title>
        <authorList>
            <person name="Woo H."/>
        </authorList>
    </citation>
    <scope>NUCLEOTIDE SEQUENCE [LARGE SCALE GENOMIC DNA]</scope>
    <source>
        <strain evidence="2 3">DJS-2-20</strain>
    </source>
</reference>
<protein>
    <submittedName>
        <fullName evidence="2">S1 RNA-binding domain-containing protein</fullName>
    </submittedName>
</protein>
<proteinExistence type="predicted"/>
<dbReference type="InterPro" id="IPR027417">
    <property type="entry name" value="P-loop_NTPase"/>
</dbReference>
<organism evidence="2 3">
    <name type="scientific">Roseateles paludis</name>
    <dbReference type="NCBI Taxonomy" id="3145238"/>
    <lineage>
        <taxon>Bacteria</taxon>
        <taxon>Pseudomonadati</taxon>
        <taxon>Pseudomonadota</taxon>
        <taxon>Betaproteobacteria</taxon>
        <taxon>Burkholderiales</taxon>
        <taxon>Sphaerotilaceae</taxon>
        <taxon>Roseateles</taxon>
    </lineage>
</organism>
<accession>A0ABV0FZ57</accession>
<dbReference type="SUPFAM" id="SSF52540">
    <property type="entry name" value="P-loop containing nucleoside triphosphate hydrolases"/>
    <property type="match status" value="1"/>
</dbReference>
<dbReference type="InterPro" id="IPR003029">
    <property type="entry name" value="S1_domain"/>
</dbReference>
<dbReference type="InterPro" id="IPR012340">
    <property type="entry name" value="NA-bd_OB-fold"/>
</dbReference>
<dbReference type="Proteomes" id="UP001495147">
    <property type="component" value="Unassembled WGS sequence"/>
</dbReference>
<feature type="domain" description="S1 motif" evidence="1">
    <location>
        <begin position="1279"/>
        <end position="1345"/>
    </location>
</feature>
<evidence type="ECO:0000313" key="3">
    <source>
        <dbReference type="Proteomes" id="UP001495147"/>
    </source>
</evidence>
<comment type="caution">
    <text evidence="2">The sequence shown here is derived from an EMBL/GenBank/DDBJ whole genome shotgun (WGS) entry which is preliminary data.</text>
</comment>
<dbReference type="SUPFAM" id="SSF50249">
    <property type="entry name" value="Nucleic acid-binding proteins"/>
    <property type="match status" value="1"/>
</dbReference>
<gene>
    <name evidence="2" type="ORF">ABDJ85_01920</name>
</gene>
<dbReference type="SMART" id="SM00316">
    <property type="entry name" value="S1"/>
    <property type="match status" value="1"/>
</dbReference>